<sequence>MEKAKISHINRIKINSNHNSDDELGLDVLIVEEISWGTSKEIYEFSNTVQGWDNQDSILSNNGKMINQENERKNYQGHSPHRINDFSKRGKKKIILLYGHPKIDQPSPTASYMRSRIFKQYISHRTKMNTQRSD</sequence>
<evidence type="ECO:0000313" key="1">
    <source>
        <dbReference type="EMBL" id="CAD8202061.1"/>
    </source>
</evidence>
<reference evidence="1" key="1">
    <citation type="submission" date="2021-01" db="EMBL/GenBank/DDBJ databases">
        <authorList>
            <consortium name="Genoscope - CEA"/>
            <person name="William W."/>
        </authorList>
    </citation>
    <scope>NUCLEOTIDE SEQUENCE</scope>
</reference>
<keyword evidence="2" id="KW-1185">Reference proteome</keyword>
<accession>A0A8S1XLR3</accession>
<dbReference type="AlphaFoldDB" id="A0A8S1XLR3"/>
<dbReference type="EMBL" id="CAJJDP010000126">
    <property type="protein sequence ID" value="CAD8202061.1"/>
    <property type="molecule type" value="Genomic_DNA"/>
</dbReference>
<organism evidence="1 2">
    <name type="scientific">Paramecium octaurelia</name>
    <dbReference type="NCBI Taxonomy" id="43137"/>
    <lineage>
        <taxon>Eukaryota</taxon>
        <taxon>Sar</taxon>
        <taxon>Alveolata</taxon>
        <taxon>Ciliophora</taxon>
        <taxon>Intramacronucleata</taxon>
        <taxon>Oligohymenophorea</taxon>
        <taxon>Peniculida</taxon>
        <taxon>Parameciidae</taxon>
        <taxon>Paramecium</taxon>
    </lineage>
</organism>
<evidence type="ECO:0000313" key="2">
    <source>
        <dbReference type="Proteomes" id="UP000683925"/>
    </source>
</evidence>
<comment type="caution">
    <text evidence="1">The sequence shown here is derived from an EMBL/GenBank/DDBJ whole genome shotgun (WGS) entry which is preliminary data.</text>
</comment>
<proteinExistence type="predicted"/>
<protein>
    <submittedName>
        <fullName evidence="1">Uncharacterized protein</fullName>
    </submittedName>
</protein>
<gene>
    <name evidence="1" type="ORF">POCTA_138.1.T1260058</name>
</gene>
<dbReference type="Proteomes" id="UP000683925">
    <property type="component" value="Unassembled WGS sequence"/>
</dbReference>
<name>A0A8S1XLR3_PAROT</name>
<dbReference type="OMA" id="RTKMNTQ"/>